<dbReference type="RefSeq" id="WP_387978343.1">
    <property type="nucleotide sequence ID" value="NZ_JBHRWO010000019.1"/>
</dbReference>
<evidence type="ECO:0000313" key="1">
    <source>
        <dbReference type="EMBL" id="MFC3494525.1"/>
    </source>
</evidence>
<dbReference type="EMBL" id="JBHRWO010000019">
    <property type="protein sequence ID" value="MFC3494525.1"/>
    <property type="molecule type" value="Genomic_DNA"/>
</dbReference>
<organism evidence="1 2">
    <name type="scientific">Glycomyces rhizosphaerae</name>
    <dbReference type="NCBI Taxonomy" id="2054422"/>
    <lineage>
        <taxon>Bacteria</taxon>
        <taxon>Bacillati</taxon>
        <taxon>Actinomycetota</taxon>
        <taxon>Actinomycetes</taxon>
        <taxon>Glycomycetales</taxon>
        <taxon>Glycomycetaceae</taxon>
        <taxon>Glycomyces</taxon>
    </lineage>
</organism>
<keyword evidence="2" id="KW-1185">Reference proteome</keyword>
<evidence type="ECO:0000313" key="2">
    <source>
        <dbReference type="Proteomes" id="UP001595712"/>
    </source>
</evidence>
<proteinExistence type="predicted"/>
<name>A0ABV7Q1I7_9ACTN</name>
<comment type="caution">
    <text evidence="1">The sequence shown here is derived from an EMBL/GenBank/DDBJ whole genome shotgun (WGS) entry which is preliminary data.</text>
</comment>
<dbReference type="Proteomes" id="UP001595712">
    <property type="component" value="Unassembled WGS sequence"/>
</dbReference>
<reference evidence="2" key="1">
    <citation type="journal article" date="2019" name="Int. J. Syst. Evol. Microbiol.">
        <title>The Global Catalogue of Microorganisms (GCM) 10K type strain sequencing project: providing services to taxonomists for standard genome sequencing and annotation.</title>
        <authorList>
            <consortium name="The Broad Institute Genomics Platform"/>
            <consortium name="The Broad Institute Genome Sequencing Center for Infectious Disease"/>
            <person name="Wu L."/>
            <person name="Ma J."/>
        </authorList>
    </citation>
    <scope>NUCLEOTIDE SEQUENCE [LARGE SCALE GENOMIC DNA]</scope>
    <source>
        <strain evidence="2">CGMCC 4.7396</strain>
    </source>
</reference>
<accession>A0ABV7Q1I7</accession>
<protein>
    <submittedName>
        <fullName evidence="1">Uncharacterized protein</fullName>
    </submittedName>
</protein>
<gene>
    <name evidence="1" type="ORF">ACFO8M_18720</name>
</gene>
<sequence length="157" mass="18228">MRYDNPLTERLWAGLDAEELAHIAAVDAERLEYEREGLAEQFRHNLTTPTYALKKRFAMWETLAYKMGNHWPPDGYYLIDEYVNDLFNRAETATAIGKLPHALQAKLNAVLFAIDEQFNRLTVPDGGAEFDRWGQRRPADVPPALWERRPINLPWES</sequence>